<comment type="caution">
    <text evidence="3">The sequence shown here is derived from an EMBL/GenBank/DDBJ whole genome shotgun (WGS) entry which is preliminary data.</text>
</comment>
<reference evidence="3" key="1">
    <citation type="thesis" date="2020" institute="ProQuest LLC" country="789 East Eisenhower Parkway, Ann Arbor, MI, USA">
        <title>Comparative Genomics and Chromosome Evolution.</title>
        <authorList>
            <person name="Mudd A.B."/>
        </authorList>
    </citation>
    <scope>NUCLEOTIDE SEQUENCE</scope>
    <source>
        <strain evidence="3">Female2</strain>
        <tissue evidence="3">Blood</tissue>
    </source>
</reference>
<evidence type="ECO:0000259" key="2">
    <source>
        <dbReference type="Pfam" id="PF15739"/>
    </source>
</evidence>
<accession>A0A8T2IEF5</accession>
<evidence type="ECO:0000313" key="3">
    <source>
        <dbReference type="EMBL" id="KAG8430087.1"/>
    </source>
</evidence>
<dbReference type="AlphaFoldDB" id="A0A8T2IEF5"/>
<dbReference type="PANTHER" id="PTHR34916">
    <property type="entry name" value="GI:13385330"/>
    <property type="match status" value="1"/>
</dbReference>
<keyword evidence="1" id="KW-0175">Coiled coil</keyword>
<dbReference type="EMBL" id="JAACNH010001591">
    <property type="protein sequence ID" value="KAG8430087.1"/>
    <property type="molecule type" value="Genomic_DNA"/>
</dbReference>
<feature type="non-terminal residue" evidence="3">
    <location>
        <position position="260"/>
    </location>
</feature>
<dbReference type="Proteomes" id="UP000812440">
    <property type="component" value="Unassembled WGS sequence"/>
</dbReference>
<dbReference type="Pfam" id="PF15739">
    <property type="entry name" value="TSNAXIP1_N"/>
    <property type="match status" value="1"/>
</dbReference>
<organism evidence="3 4">
    <name type="scientific">Hymenochirus boettgeri</name>
    <name type="common">Congo dwarf clawed frog</name>
    <dbReference type="NCBI Taxonomy" id="247094"/>
    <lineage>
        <taxon>Eukaryota</taxon>
        <taxon>Metazoa</taxon>
        <taxon>Chordata</taxon>
        <taxon>Craniata</taxon>
        <taxon>Vertebrata</taxon>
        <taxon>Euteleostomi</taxon>
        <taxon>Amphibia</taxon>
        <taxon>Batrachia</taxon>
        <taxon>Anura</taxon>
        <taxon>Pipoidea</taxon>
        <taxon>Pipidae</taxon>
        <taxon>Pipinae</taxon>
        <taxon>Hymenochirus</taxon>
    </lineage>
</organism>
<name>A0A8T2IEF5_9PIPI</name>
<evidence type="ECO:0000256" key="1">
    <source>
        <dbReference type="ARBA" id="ARBA00023054"/>
    </source>
</evidence>
<evidence type="ECO:0000313" key="4">
    <source>
        <dbReference type="Proteomes" id="UP000812440"/>
    </source>
</evidence>
<protein>
    <recommendedName>
        <fullName evidence="2">Translin-associated factor X-interacting protein 1 N-terminal domain-containing protein</fullName>
    </recommendedName>
</protein>
<keyword evidence="4" id="KW-1185">Reference proteome</keyword>
<feature type="domain" description="Translin-associated factor X-interacting protein 1 N-terminal" evidence="2">
    <location>
        <begin position="212"/>
        <end position="258"/>
    </location>
</feature>
<sequence>QAQKISLSKLLDSVEKANKNDTRDYTSGHLNSNNLFKPQTTKEMTFWRSGKKLKPQLLRHCQEKLSSNTSDAHVKIIQPPANVSVNNSSGSISSTIKSSNITSGPHTPINTPFTCSQTEGTCLEQKQGHKVYKSSFPSEESYPQDLKLWNFKYVSEQPSWQYEESYCSIPSYPSGLTKSDQFNMMLQFNKDILGKDDMTKDFYKNTLIEHFEKKLVKELQKIGDVKSPHLQRLQIFSKVFGDICKSSSIFGNILWEIKVS</sequence>
<dbReference type="OrthoDB" id="10024479at2759"/>
<dbReference type="InterPro" id="IPR032755">
    <property type="entry name" value="TSNAXIP1_N"/>
</dbReference>
<gene>
    <name evidence="3" type="ORF">GDO86_018504</name>
</gene>
<dbReference type="PANTHER" id="PTHR34916:SF1">
    <property type="entry name" value="GI:13385330"/>
    <property type="match status" value="1"/>
</dbReference>
<proteinExistence type="predicted"/>